<keyword evidence="1" id="KW-0732">Signal</keyword>
<reference evidence="2 3" key="1">
    <citation type="submission" date="2020-04" db="EMBL/GenBank/DDBJ databases">
        <title>Flammeovirgaceae bacterium KN852 isolated from deep sea.</title>
        <authorList>
            <person name="Zhang D.-C."/>
        </authorList>
    </citation>
    <scope>NUCLEOTIDE SEQUENCE [LARGE SCALE GENOMIC DNA]</scope>
    <source>
        <strain evidence="2 3">KN852</strain>
    </source>
</reference>
<dbReference type="RefSeq" id="WP_169679784.1">
    <property type="nucleotide sequence ID" value="NZ_JABBNU010000004.1"/>
</dbReference>
<dbReference type="Proteomes" id="UP000559010">
    <property type="component" value="Unassembled WGS sequence"/>
</dbReference>
<evidence type="ECO:0000313" key="3">
    <source>
        <dbReference type="Proteomes" id="UP000559010"/>
    </source>
</evidence>
<dbReference type="InterPro" id="IPR032710">
    <property type="entry name" value="NTF2-like_dom_sf"/>
</dbReference>
<dbReference type="EMBL" id="JABBNU010000004">
    <property type="protein sequence ID" value="NMM48255.1"/>
    <property type="molecule type" value="Genomic_DNA"/>
</dbReference>
<name>A0A848IY97_9BACT</name>
<organism evidence="2 3">
    <name type="scientific">Marinigracilibium pacificum</name>
    <dbReference type="NCBI Taxonomy" id="2729599"/>
    <lineage>
        <taxon>Bacteria</taxon>
        <taxon>Pseudomonadati</taxon>
        <taxon>Bacteroidota</taxon>
        <taxon>Cytophagia</taxon>
        <taxon>Cytophagales</taxon>
        <taxon>Flammeovirgaceae</taxon>
        <taxon>Marinigracilibium</taxon>
    </lineage>
</organism>
<feature type="chain" id="PRO_5032345874" description="SnoaL-like domain-containing protein" evidence="1">
    <location>
        <begin position="24"/>
        <end position="171"/>
    </location>
</feature>
<dbReference type="SUPFAM" id="SSF54427">
    <property type="entry name" value="NTF2-like"/>
    <property type="match status" value="1"/>
</dbReference>
<feature type="signal peptide" evidence="1">
    <location>
        <begin position="1"/>
        <end position="23"/>
    </location>
</feature>
<gene>
    <name evidence="2" type="ORF">HH304_07580</name>
</gene>
<accession>A0A848IY97</accession>
<keyword evidence="3" id="KW-1185">Reference proteome</keyword>
<protein>
    <recommendedName>
        <fullName evidence="4">SnoaL-like domain-containing protein</fullName>
    </recommendedName>
</protein>
<comment type="caution">
    <text evidence="2">The sequence shown here is derived from an EMBL/GenBank/DDBJ whole genome shotgun (WGS) entry which is preliminary data.</text>
</comment>
<evidence type="ECO:0000313" key="2">
    <source>
        <dbReference type="EMBL" id="NMM48255.1"/>
    </source>
</evidence>
<dbReference type="AlphaFoldDB" id="A0A848IY97"/>
<sequence>MKNFKFVFFAFILIFISTTNCTAQSIASNSIIGETELELAKKWIKAYEDADWQNMRAVLADNSQAFNLGGNDMLNTNEHIDFWEQLRMTLNPKIIEKKWLIGEYDNDKKGIWIYHWGKNRNSHDNGKTVTIPYHLAILFVDQKIKEVHFYYDRLKIVESMNFDLGSPDDEY</sequence>
<dbReference type="Gene3D" id="3.10.450.50">
    <property type="match status" value="1"/>
</dbReference>
<proteinExistence type="predicted"/>
<evidence type="ECO:0008006" key="4">
    <source>
        <dbReference type="Google" id="ProtNLM"/>
    </source>
</evidence>
<evidence type="ECO:0000256" key="1">
    <source>
        <dbReference type="SAM" id="SignalP"/>
    </source>
</evidence>